<comment type="caution">
    <text evidence="3">The sequence shown here is derived from an EMBL/GenBank/DDBJ whole genome shotgun (WGS) entry which is preliminary data.</text>
</comment>
<dbReference type="SUPFAM" id="SSF50998">
    <property type="entry name" value="Quinoprotein alcohol dehydrogenase-like"/>
    <property type="match status" value="1"/>
</dbReference>
<dbReference type="Pfam" id="PF13360">
    <property type="entry name" value="PQQ_2"/>
    <property type="match status" value="2"/>
</dbReference>
<organism evidence="3 4">
    <name type="scientific">Mucor lusitanicus CBS 277.49</name>
    <dbReference type="NCBI Taxonomy" id="747725"/>
    <lineage>
        <taxon>Eukaryota</taxon>
        <taxon>Fungi</taxon>
        <taxon>Fungi incertae sedis</taxon>
        <taxon>Mucoromycota</taxon>
        <taxon>Mucoromycotina</taxon>
        <taxon>Mucoromycetes</taxon>
        <taxon>Mucorales</taxon>
        <taxon>Mucorineae</taxon>
        <taxon>Mucoraceae</taxon>
        <taxon>Mucor</taxon>
    </lineage>
</organism>
<reference evidence="3 4" key="1">
    <citation type="submission" date="2015-06" db="EMBL/GenBank/DDBJ databases">
        <title>Expansion of signal transduction pathways in fungi by whole-genome duplication.</title>
        <authorList>
            <consortium name="DOE Joint Genome Institute"/>
            <person name="Corrochano L.M."/>
            <person name="Kuo A."/>
            <person name="Marcet-Houben M."/>
            <person name="Polaino S."/>
            <person name="Salamov A."/>
            <person name="Villalobos J.M."/>
            <person name="Alvarez M.I."/>
            <person name="Avalos J."/>
            <person name="Benito E.P."/>
            <person name="Benoit I."/>
            <person name="Burger G."/>
            <person name="Camino L.P."/>
            <person name="Canovas D."/>
            <person name="Cerda-Olmedo E."/>
            <person name="Cheng J.-F."/>
            <person name="Dominguez A."/>
            <person name="Elias M."/>
            <person name="Eslava A.P."/>
            <person name="Glaser F."/>
            <person name="Grimwood J."/>
            <person name="Gutierrez G."/>
            <person name="Heitman J."/>
            <person name="Henrissat B."/>
            <person name="Iturriaga E.A."/>
            <person name="Lang B.F."/>
            <person name="Lavin J.L."/>
            <person name="Lee S."/>
            <person name="Li W."/>
            <person name="Lindquist E."/>
            <person name="Lopez-Garcia S."/>
            <person name="Luque E.M."/>
            <person name="Marcos A.T."/>
            <person name="Martin J."/>
            <person name="Mccluskey K."/>
            <person name="Medina H.R."/>
            <person name="Miralles-Duran A."/>
            <person name="Miyazaki A."/>
            <person name="Munoz-Torres E."/>
            <person name="Oguiza J.A."/>
            <person name="Ohm R."/>
            <person name="Olmedo M."/>
            <person name="Orejas M."/>
            <person name="Ortiz-Castellanos L."/>
            <person name="Pisabarro A.G."/>
            <person name="Rodriguez-Romero J."/>
            <person name="Ruiz-Herrera J."/>
            <person name="Ruiz-Vazquez R."/>
            <person name="Sanz C."/>
            <person name="Schackwitz W."/>
            <person name="Schmutz J."/>
            <person name="Shahriari M."/>
            <person name="Shelest E."/>
            <person name="Silva-Franco F."/>
            <person name="Soanes D."/>
            <person name="Syed K."/>
            <person name="Tagua V.G."/>
            <person name="Talbot N.J."/>
            <person name="Thon M."/>
            <person name="De Vries R.P."/>
            <person name="Wiebenga A."/>
            <person name="Yadav J.S."/>
            <person name="Braun E.L."/>
            <person name="Baker S."/>
            <person name="Garre V."/>
            <person name="Horwitz B."/>
            <person name="Torres-Martinez S."/>
            <person name="Idnurm A."/>
            <person name="Herrera-Estrella A."/>
            <person name="Gabaldon T."/>
            <person name="Grigoriev I.V."/>
        </authorList>
    </citation>
    <scope>NUCLEOTIDE SEQUENCE [LARGE SCALE GENOMIC DNA]</scope>
    <source>
        <strain evidence="3 4">CBS 277.49</strain>
    </source>
</reference>
<accession>A0A168IB48</accession>
<dbReference type="EMBL" id="AMYB01000007">
    <property type="protein sequence ID" value="OAC99767.1"/>
    <property type="molecule type" value="Genomic_DNA"/>
</dbReference>
<dbReference type="InterPro" id="IPR011047">
    <property type="entry name" value="Quinoprotein_ADH-like_sf"/>
</dbReference>
<dbReference type="AlphaFoldDB" id="A0A168IB48"/>
<feature type="region of interest" description="Disordered" evidence="1">
    <location>
        <begin position="1"/>
        <end position="23"/>
    </location>
</feature>
<dbReference type="InterPro" id="IPR002372">
    <property type="entry name" value="PQQ_rpt_dom"/>
</dbReference>
<protein>
    <recommendedName>
        <fullName evidence="2">Pyrrolo-quinoline quinone repeat domain-containing protein</fullName>
    </recommendedName>
</protein>
<dbReference type="Proteomes" id="UP000077051">
    <property type="component" value="Unassembled WGS sequence"/>
</dbReference>
<gene>
    <name evidence="3" type="ORF">MUCCIDRAFT_113209</name>
</gene>
<dbReference type="VEuPathDB" id="FungiDB:MUCCIDRAFT_113209"/>
<feature type="compositionally biased region" description="Basic and acidic residues" evidence="1">
    <location>
        <begin position="1"/>
        <end position="14"/>
    </location>
</feature>
<name>A0A168IB48_MUCCL</name>
<feature type="domain" description="Pyrrolo-quinoline quinone repeat" evidence="2">
    <location>
        <begin position="158"/>
        <end position="237"/>
    </location>
</feature>
<evidence type="ECO:0000259" key="2">
    <source>
        <dbReference type="Pfam" id="PF13360"/>
    </source>
</evidence>
<feature type="region of interest" description="Disordered" evidence="1">
    <location>
        <begin position="127"/>
        <end position="151"/>
    </location>
</feature>
<sequence length="283" mass="30889">MNIFSRDKKEKGAEDGDAGSDSGSVVLMEGQNFNRNDILICATNGKLYAIHKRDGSRLWRAKYPTGAYGGIVSLFVTDTDKLLAGAQGKTACINMMTGEALWVNKMPGFGIEEVSLLTTPSRFLSPKKHPNDLTTTASHHGQDDLLPPPDYDQEGAQDKAVVIACSRGKVMGIDIDTGDTLWVYKCPGGGFNIPVSIVEPPSLEDGRPHQLVYVGSGKWVYCLKANTGDVVWSVKVSNAHWGYSYMTLATPWSSRLAAEAYSAFSQNPSAQTRDRIRQQEHSQ</sequence>
<dbReference type="PANTHER" id="PTHR34512:SF30">
    <property type="entry name" value="OUTER MEMBRANE PROTEIN ASSEMBLY FACTOR BAMB"/>
    <property type="match status" value="1"/>
</dbReference>
<dbReference type="Gene3D" id="2.130.10.10">
    <property type="entry name" value="YVTN repeat-like/Quinoprotein amine dehydrogenase"/>
    <property type="match status" value="2"/>
</dbReference>
<dbReference type="SMART" id="SM00564">
    <property type="entry name" value="PQQ"/>
    <property type="match status" value="3"/>
</dbReference>
<evidence type="ECO:0000313" key="4">
    <source>
        <dbReference type="Proteomes" id="UP000077051"/>
    </source>
</evidence>
<dbReference type="InterPro" id="IPR018391">
    <property type="entry name" value="PQQ_b-propeller_rpt"/>
</dbReference>
<keyword evidence="4" id="KW-1185">Reference proteome</keyword>
<feature type="domain" description="Pyrrolo-quinoline quinone repeat" evidence="2">
    <location>
        <begin position="44"/>
        <end position="110"/>
    </location>
</feature>
<dbReference type="PANTHER" id="PTHR34512">
    <property type="entry name" value="CELL SURFACE PROTEIN"/>
    <property type="match status" value="1"/>
</dbReference>
<dbReference type="InterPro" id="IPR015943">
    <property type="entry name" value="WD40/YVTN_repeat-like_dom_sf"/>
</dbReference>
<proteinExistence type="predicted"/>
<evidence type="ECO:0000256" key="1">
    <source>
        <dbReference type="SAM" id="MobiDB-lite"/>
    </source>
</evidence>
<evidence type="ECO:0000313" key="3">
    <source>
        <dbReference type="EMBL" id="OAC99767.1"/>
    </source>
</evidence>
<dbReference type="OrthoDB" id="408177at2759"/>